<dbReference type="RefSeq" id="WP_394299195.1">
    <property type="nucleotide sequence ID" value="NZ_JBHMQT010000003.1"/>
</dbReference>
<reference evidence="6 7" key="1">
    <citation type="submission" date="2024-09" db="EMBL/GenBank/DDBJ databases">
        <authorList>
            <person name="Sun Q."/>
            <person name="Mori K."/>
        </authorList>
    </citation>
    <scope>NUCLEOTIDE SEQUENCE [LARGE SCALE GENOMIC DNA]</scope>
    <source>
        <strain evidence="6 7">TBRC 1851</strain>
    </source>
</reference>
<dbReference type="EMBL" id="JBHMQT010000003">
    <property type="protein sequence ID" value="MFC0860938.1"/>
    <property type="molecule type" value="Genomic_DNA"/>
</dbReference>
<evidence type="ECO:0000313" key="7">
    <source>
        <dbReference type="Proteomes" id="UP001589870"/>
    </source>
</evidence>
<accession>A0ABV6TXK8</accession>
<proteinExistence type="predicted"/>
<evidence type="ECO:0000313" key="6">
    <source>
        <dbReference type="EMBL" id="MFC0860938.1"/>
    </source>
</evidence>
<evidence type="ECO:0000256" key="2">
    <source>
        <dbReference type="ARBA" id="ARBA00022723"/>
    </source>
</evidence>
<gene>
    <name evidence="6" type="ORF">ACFHYQ_01380</name>
</gene>
<protein>
    <submittedName>
        <fullName evidence="6">PIN domain-containing protein</fullName>
    </submittedName>
</protein>
<dbReference type="Pfam" id="PF13638">
    <property type="entry name" value="PIN_4"/>
    <property type="match status" value="1"/>
</dbReference>
<evidence type="ECO:0000259" key="5">
    <source>
        <dbReference type="Pfam" id="PF13638"/>
    </source>
</evidence>
<comment type="caution">
    <text evidence="6">The sequence shown here is derived from an EMBL/GenBank/DDBJ whole genome shotgun (WGS) entry which is preliminary data.</text>
</comment>
<evidence type="ECO:0000256" key="3">
    <source>
        <dbReference type="ARBA" id="ARBA00022801"/>
    </source>
</evidence>
<keyword evidence="7" id="KW-1185">Reference proteome</keyword>
<evidence type="ECO:0000256" key="4">
    <source>
        <dbReference type="ARBA" id="ARBA00022842"/>
    </source>
</evidence>
<dbReference type="InterPro" id="IPR002716">
    <property type="entry name" value="PIN_dom"/>
</dbReference>
<dbReference type="Proteomes" id="UP001589870">
    <property type="component" value="Unassembled WGS sequence"/>
</dbReference>
<keyword evidence="2" id="KW-0479">Metal-binding</keyword>
<name>A0ABV6TXK8_9ACTN</name>
<feature type="domain" description="PIN" evidence="5">
    <location>
        <begin position="126"/>
        <end position="198"/>
    </location>
</feature>
<organism evidence="6 7">
    <name type="scientific">Sphaerimonospora cavernae</name>
    <dbReference type="NCBI Taxonomy" id="1740611"/>
    <lineage>
        <taxon>Bacteria</taxon>
        <taxon>Bacillati</taxon>
        <taxon>Actinomycetota</taxon>
        <taxon>Actinomycetes</taxon>
        <taxon>Streptosporangiales</taxon>
        <taxon>Streptosporangiaceae</taxon>
        <taxon>Sphaerimonospora</taxon>
    </lineage>
</organism>
<dbReference type="Gene3D" id="3.40.50.1010">
    <property type="entry name" value="5'-nuclease"/>
    <property type="match status" value="1"/>
</dbReference>
<keyword evidence="1" id="KW-0540">Nuclease</keyword>
<keyword evidence="3" id="KW-0378">Hydrolase</keyword>
<evidence type="ECO:0000256" key="1">
    <source>
        <dbReference type="ARBA" id="ARBA00022722"/>
    </source>
</evidence>
<sequence>MPVKLPPGGNRENALKALQDVYSRVSEVRRSGTLDLHSQQFHAAYLNWVDNAVYILRHHISAEDLDQLVLTRRYWTLQAMNGSSLPPDRMRELIATELEDREIGLGLAAQRLAEQIERWSRSGVFVVPDTSFFIHHDDKVEDLDLAGLLQLRDEPIHLLVPMVVVDELDDLKQSKDRHTRWRARHTLAVLDRLLSNRHRPRNSGPRTIHP</sequence>
<keyword evidence="4" id="KW-0460">Magnesium</keyword>